<evidence type="ECO:0000256" key="1">
    <source>
        <dbReference type="SAM" id="MobiDB-lite"/>
    </source>
</evidence>
<reference evidence="3" key="1">
    <citation type="submission" date="2023-07" db="EMBL/GenBank/DDBJ databases">
        <title>30 novel species of actinomycetes from the DSMZ collection.</title>
        <authorList>
            <person name="Nouioui I."/>
        </authorList>
    </citation>
    <scope>NUCLEOTIDE SEQUENCE [LARGE SCALE GENOMIC DNA]</scope>
    <source>
        <strain evidence="3">DSM 44915</strain>
    </source>
</reference>
<name>A0ABU2JKZ9_9ACTN</name>
<gene>
    <name evidence="2" type="ORF">RM844_05075</name>
</gene>
<keyword evidence="3" id="KW-1185">Reference proteome</keyword>
<feature type="region of interest" description="Disordered" evidence="1">
    <location>
        <begin position="80"/>
        <end position="99"/>
    </location>
</feature>
<proteinExistence type="predicted"/>
<evidence type="ECO:0000313" key="3">
    <source>
        <dbReference type="Proteomes" id="UP001183410"/>
    </source>
</evidence>
<sequence>MRAVETPFVGGPLDGETLPVLVGATGRPPKVYEVPVPDGDGGLAAVHVYQLEAAGHTRRLRLPKGWRYVYAPDALPGRAYRKRLRPSGDDDATPPPDGS</sequence>
<comment type="caution">
    <text evidence="2">The sequence shown here is derived from an EMBL/GenBank/DDBJ whole genome shotgun (WGS) entry which is preliminary data.</text>
</comment>
<dbReference type="EMBL" id="JAVREO010000002">
    <property type="protein sequence ID" value="MDT0265660.1"/>
    <property type="molecule type" value="Genomic_DNA"/>
</dbReference>
<evidence type="ECO:0000313" key="2">
    <source>
        <dbReference type="EMBL" id="MDT0265660.1"/>
    </source>
</evidence>
<accession>A0ABU2JKZ9</accession>
<dbReference type="Proteomes" id="UP001183410">
    <property type="component" value="Unassembled WGS sequence"/>
</dbReference>
<dbReference type="RefSeq" id="WP_311665174.1">
    <property type="nucleotide sequence ID" value="NZ_JAVREO010000002.1"/>
</dbReference>
<protein>
    <submittedName>
        <fullName evidence="2">Uncharacterized protein</fullName>
    </submittedName>
</protein>
<organism evidence="2 3">
    <name type="scientific">Streptomyces chisholmiae</name>
    <dbReference type="NCBI Taxonomy" id="3075540"/>
    <lineage>
        <taxon>Bacteria</taxon>
        <taxon>Bacillati</taxon>
        <taxon>Actinomycetota</taxon>
        <taxon>Actinomycetes</taxon>
        <taxon>Kitasatosporales</taxon>
        <taxon>Streptomycetaceae</taxon>
        <taxon>Streptomyces</taxon>
    </lineage>
</organism>